<reference evidence="1" key="1">
    <citation type="submission" date="2021-01" db="EMBL/GenBank/DDBJ databases">
        <title>Whole genome shotgun sequence of Virgisporangium aurantiacum NBRC 16421.</title>
        <authorList>
            <person name="Komaki H."/>
            <person name="Tamura T."/>
        </authorList>
    </citation>
    <scope>NUCLEOTIDE SEQUENCE</scope>
    <source>
        <strain evidence="1">NBRC 16421</strain>
    </source>
</reference>
<protein>
    <submittedName>
        <fullName evidence="1">Capsular polysaccharide biosynthesis protein CapK</fullName>
    </submittedName>
</protein>
<proteinExistence type="predicted"/>
<evidence type="ECO:0000313" key="1">
    <source>
        <dbReference type="EMBL" id="GIJ64114.1"/>
    </source>
</evidence>
<dbReference type="Proteomes" id="UP000612585">
    <property type="component" value="Unassembled WGS sequence"/>
</dbReference>
<dbReference type="PANTHER" id="PTHR36932">
    <property type="entry name" value="CAPSULAR POLYSACCHARIDE BIOSYNTHESIS PROTEIN"/>
    <property type="match status" value="1"/>
</dbReference>
<dbReference type="AlphaFoldDB" id="A0A8J3ZH69"/>
<accession>A0A8J3ZH69</accession>
<dbReference type="InterPro" id="IPR053158">
    <property type="entry name" value="CapK_Type1_Caps_Biosynth"/>
</dbReference>
<dbReference type="InterPro" id="IPR042099">
    <property type="entry name" value="ANL_N_sf"/>
</dbReference>
<comment type="caution">
    <text evidence="1">The sequence shown here is derived from an EMBL/GenBank/DDBJ whole genome shotgun (WGS) entry which is preliminary data.</text>
</comment>
<dbReference type="EMBL" id="BOPG01000108">
    <property type="protein sequence ID" value="GIJ64114.1"/>
    <property type="molecule type" value="Genomic_DNA"/>
</dbReference>
<dbReference type="Gene3D" id="3.40.50.12780">
    <property type="entry name" value="N-terminal domain of ligase-like"/>
    <property type="match status" value="1"/>
</dbReference>
<sequence>MTEAFTAAFPGALDELYVAYEQVPFFEKHLDAAGLTPDDIRTADDFRRVPPTAKPDYRRNFPAGVLVRGATLNDPFIFKSRSSGTTGDRLLTVAHTFTLAGRMTATTSVHPGLLKVFADAKEQRVCRYAPPNCSDVECATPFTTPQTRTLPDGTLVLPVAHDLLATPDVMVQQAVDELTEYGPHWLYVDPQHLAFLVRAMRRQGIPPPTVGGIVLTYNVVAATSRRQIAEFFDPGTVTVEVASMSEMGWLGMECPHGFLHLNAESFYLELLPEGDGPTRPAVPGELAELYVTSIGDELSPHIRYRTGDLYTLLDGECPCGHGFPRVVHQGRRKDVMRAGDGGVLLTPRQLDELVGPARWLDVYKLRQLAPGRFQFRYVPADGEPDDSLHEKLRALLGSDLTFEAAAYIECERSGKFLPCISEVPL</sequence>
<evidence type="ECO:0000313" key="2">
    <source>
        <dbReference type="Proteomes" id="UP000612585"/>
    </source>
</evidence>
<keyword evidence="2" id="KW-1185">Reference proteome</keyword>
<gene>
    <name evidence="1" type="ORF">Vau01_116300</name>
</gene>
<name>A0A8J3ZH69_9ACTN</name>
<dbReference type="RefSeq" id="WP_204012042.1">
    <property type="nucleotide sequence ID" value="NZ_BOPG01000108.1"/>
</dbReference>
<dbReference type="SUPFAM" id="SSF56801">
    <property type="entry name" value="Acetyl-CoA synthetase-like"/>
    <property type="match status" value="1"/>
</dbReference>
<dbReference type="PANTHER" id="PTHR36932:SF1">
    <property type="entry name" value="CAPSULAR POLYSACCHARIDE BIOSYNTHESIS PROTEIN"/>
    <property type="match status" value="1"/>
</dbReference>
<organism evidence="1 2">
    <name type="scientific">Virgisporangium aurantiacum</name>
    <dbReference type="NCBI Taxonomy" id="175570"/>
    <lineage>
        <taxon>Bacteria</taxon>
        <taxon>Bacillati</taxon>
        <taxon>Actinomycetota</taxon>
        <taxon>Actinomycetes</taxon>
        <taxon>Micromonosporales</taxon>
        <taxon>Micromonosporaceae</taxon>
        <taxon>Virgisporangium</taxon>
    </lineage>
</organism>